<evidence type="ECO:0000256" key="6">
    <source>
        <dbReference type="ARBA" id="ARBA00022833"/>
    </source>
</evidence>
<keyword evidence="12" id="KW-0175">Coiled coil</keyword>
<dbReference type="PANTHER" id="PTHR11777">
    <property type="entry name" value="ALANYL-TRNA SYNTHETASE"/>
    <property type="match status" value="1"/>
</dbReference>
<name>A0ABY2CJJ7_METMH</name>
<dbReference type="Gene3D" id="6.10.250.550">
    <property type="match status" value="1"/>
</dbReference>
<dbReference type="SUPFAM" id="SSF55186">
    <property type="entry name" value="ThrRS/AlaRS common domain"/>
    <property type="match status" value="1"/>
</dbReference>
<dbReference type="Gene3D" id="2.40.30.130">
    <property type="match status" value="1"/>
</dbReference>
<dbReference type="Gene3D" id="3.10.310.40">
    <property type="match status" value="1"/>
</dbReference>
<dbReference type="InterPro" id="IPR012947">
    <property type="entry name" value="tRNA_SAD"/>
</dbReference>
<reference evidence="14 15" key="1">
    <citation type="submission" date="2019-03" db="EMBL/GenBank/DDBJ databases">
        <title>Systems level insights into methane cycling in arid and semi-arid ecosystems.</title>
        <authorList>
            <person name="Kalyuzhnaya M."/>
        </authorList>
    </citation>
    <scope>NUCLEOTIDE SEQUENCE [LARGE SCALE GENOMIC DNA]</scope>
    <source>
        <strain evidence="14 15">S-1</strain>
    </source>
</reference>
<feature type="binding site" evidence="11">
    <location>
        <position position="684"/>
    </location>
    <ligand>
        <name>Zn(2+)</name>
        <dbReference type="ChEBI" id="CHEBI:29105"/>
    </ligand>
</feature>
<keyword evidence="5 11" id="KW-0547">Nucleotide-binding</keyword>
<dbReference type="Gene3D" id="3.30.980.10">
    <property type="entry name" value="Threonyl-trna Synthetase, Chain A, domain 2"/>
    <property type="match status" value="1"/>
</dbReference>
<keyword evidence="6 11" id="KW-0862">Zinc</keyword>
<evidence type="ECO:0000256" key="9">
    <source>
        <dbReference type="ARBA" id="ARBA00022917"/>
    </source>
</evidence>
<dbReference type="InterPro" id="IPR009000">
    <property type="entry name" value="Transl_B-barrel_sf"/>
</dbReference>
<comment type="subcellular location">
    <subcellularLocation>
        <location evidence="11">Cytoplasm</location>
    </subcellularLocation>
</comment>
<dbReference type="Gene3D" id="3.30.54.20">
    <property type="match status" value="1"/>
</dbReference>
<dbReference type="PANTHER" id="PTHR11777:SF9">
    <property type="entry name" value="ALANINE--TRNA LIGASE, CYTOPLASMIC"/>
    <property type="match status" value="1"/>
</dbReference>
<evidence type="ECO:0000256" key="11">
    <source>
        <dbReference type="HAMAP-Rule" id="MF_00036"/>
    </source>
</evidence>
<evidence type="ECO:0000256" key="2">
    <source>
        <dbReference type="ARBA" id="ARBA00022555"/>
    </source>
</evidence>
<keyword evidence="2 11" id="KW-0820">tRNA-binding</keyword>
<dbReference type="SUPFAM" id="SSF55681">
    <property type="entry name" value="Class II aaRS and biotin synthetases"/>
    <property type="match status" value="1"/>
</dbReference>
<dbReference type="CDD" id="cd00673">
    <property type="entry name" value="AlaRS_core"/>
    <property type="match status" value="1"/>
</dbReference>
<evidence type="ECO:0000256" key="7">
    <source>
        <dbReference type="ARBA" id="ARBA00022840"/>
    </source>
</evidence>
<dbReference type="InterPro" id="IPR018162">
    <property type="entry name" value="Ala-tRNA-ligase_IIc_anticod-bd"/>
</dbReference>
<keyword evidence="7 11" id="KW-0067">ATP-binding</keyword>
<dbReference type="Pfam" id="PF02272">
    <property type="entry name" value="DHHA1"/>
    <property type="match status" value="1"/>
</dbReference>
<dbReference type="InterPro" id="IPR018164">
    <property type="entry name" value="Ala-tRNA-synth_IIc_N"/>
</dbReference>
<feature type="coiled-coil region" evidence="12">
    <location>
        <begin position="359"/>
        <end position="386"/>
    </location>
</feature>
<feature type="binding site" evidence="11">
    <location>
        <position position="578"/>
    </location>
    <ligand>
        <name>Zn(2+)</name>
        <dbReference type="ChEBI" id="CHEBI:29105"/>
    </ligand>
</feature>
<dbReference type="PRINTS" id="PR00980">
    <property type="entry name" value="TRNASYNTHALA"/>
</dbReference>
<protein>
    <recommendedName>
        <fullName evidence="11">Alanine--tRNA ligase</fullName>
        <ecNumber evidence="11">6.1.1.7</ecNumber>
    </recommendedName>
    <alternativeName>
        <fullName evidence="11">Alanyl-tRNA synthetase</fullName>
        <shortName evidence="11">AlaRS</shortName>
    </alternativeName>
</protein>
<dbReference type="InterPro" id="IPR002318">
    <property type="entry name" value="Ala-tRNA-lgiase_IIc"/>
</dbReference>
<evidence type="ECO:0000256" key="5">
    <source>
        <dbReference type="ARBA" id="ARBA00022741"/>
    </source>
</evidence>
<keyword evidence="3 11" id="KW-0436">Ligase</keyword>
<keyword evidence="11" id="KW-0963">Cytoplasm</keyword>
<gene>
    <name evidence="11" type="primary">alaS</name>
    <name evidence="14" type="ORF">EDE11_13523</name>
</gene>
<sequence>MLGYATLAQPTFVGTKNEVTMMKTMTSAELRAAFLEFFRQRGHAVQPSSTLVPGNDPTLLFTNAGMVQFKDVFLGREKLDFTRAATSQRCVRAGGKHNDLENVGYTARHHTFFEMLGNFSFGDYFKRDAIHFAWDFLTKELGIPKERLWVTVFDEDSEAEAIWLEDVKHDPKRFSRIGAKDNFWSMGDVGPCGPCTEIFYDHGEHVAGGPPGSPDEDGDRYIEIWNLVFMQYDRDKDGNLTPLPAPSVDTGMGLERISAVMQGVHSNYEIDLFQNLLKIAAQLAGTNDLANSSLRVIADHIRSCAFLVADGVLPSNEGRGYVLRRIVRRAIRHGYRLGIQDTFFYKLVAPLVAEMGAAYPELTKAQEQVERVLKKEEERFAETLEQGMKILENCVAKLDGHVIPGDVVFLLYDTYGFPVDLTADFAREHKLSVDHAGFEVEMAAQRDRARAGGSFAADYDQDIKHDSSTEFTGYFHLDGSVQILGLFKQGQPVDALEAGDEGVVILDQTPFYAESGGQVGDTGRIECGDAVFEVHDTQKQGGKLFLHKGNVLRGTLSEGQACEVSVDAEIRKATERNHSATHLLHAALRATLGEHVAQKGSQVNAERLRFDFSHFEPMTPTEIATVERLVNEQIRLNNPVAAEIMAKDDAVKAGAMALFGEKYGDEVRVLKIGEFSTELCGGTHVDRAGDIGLFKIVGETGVAAGVRRLEAVTGQGALDWIDQREKALLSVAGLLKAAPDKAADKVHQLLEKTRGLEKELEKLKAKLASSAGDEMTNQAVDVNGVKVLAVKLDDIDPKALRDLADQLKNKLGSAALVLAAVSGDKVSLIASVSKDAMDKVKAGELVNFVATQVGGKGGGRPDMAQAGGNDPAGLPAALAAVPEWVRERLG</sequence>
<dbReference type="SUPFAM" id="SSF101353">
    <property type="entry name" value="Putative anticodon-binding domain of alanyl-tRNA synthetase (AlaRS)"/>
    <property type="match status" value="1"/>
</dbReference>
<keyword evidence="15" id="KW-1185">Reference proteome</keyword>
<dbReference type="InterPro" id="IPR018163">
    <property type="entry name" value="Thr/Ala-tRNA-synth_IIc_edit"/>
</dbReference>
<evidence type="ECO:0000256" key="1">
    <source>
        <dbReference type="ARBA" id="ARBA00008226"/>
    </source>
</evidence>
<keyword evidence="9 11" id="KW-0648">Protein biosynthesis</keyword>
<comment type="function">
    <text evidence="11">Catalyzes the attachment of alanine to tRNA(Ala) in a two-step reaction: alanine is first activated by ATP to form Ala-AMP and then transferred to the acceptor end of tRNA(Ala). Also edits incorrectly charged Ser-tRNA(Ala) and Gly-tRNA(Ala) via its editing domain.</text>
</comment>
<dbReference type="InterPro" id="IPR018165">
    <property type="entry name" value="Ala-tRNA-synth_IIc_core"/>
</dbReference>
<dbReference type="Gene3D" id="3.30.930.10">
    <property type="entry name" value="Bira Bifunctional Protein, Domain 2"/>
    <property type="match status" value="1"/>
</dbReference>
<dbReference type="Proteomes" id="UP000295649">
    <property type="component" value="Unassembled WGS sequence"/>
</dbReference>
<feature type="binding site" evidence="11">
    <location>
        <position position="680"/>
    </location>
    <ligand>
        <name>Zn(2+)</name>
        <dbReference type="ChEBI" id="CHEBI:29105"/>
    </ligand>
</feature>
<organism evidence="14 15">
    <name type="scientific">Methylomonas methanica</name>
    <dbReference type="NCBI Taxonomy" id="421"/>
    <lineage>
        <taxon>Bacteria</taxon>
        <taxon>Pseudomonadati</taxon>
        <taxon>Pseudomonadota</taxon>
        <taxon>Gammaproteobacteria</taxon>
        <taxon>Methylococcales</taxon>
        <taxon>Methylococcaceae</taxon>
        <taxon>Methylomonas</taxon>
    </lineage>
</organism>
<dbReference type="EMBL" id="SMCN01000035">
    <property type="protein sequence ID" value="TCV75261.1"/>
    <property type="molecule type" value="Genomic_DNA"/>
</dbReference>
<evidence type="ECO:0000313" key="14">
    <source>
        <dbReference type="EMBL" id="TCV75261.1"/>
    </source>
</evidence>
<dbReference type="EC" id="6.1.1.7" evidence="11"/>
<evidence type="ECO:0000313" key="15">
    <source>
        <dbReference type="Proteomes" id="UP000295649"/>
    </source>
</evidence>
<dbReference type="InterPro" id="IPR003156">
    <property type="entry name" value="DHHA1_dom"/>
</dbReference>
<dbReference type="InterPro" id="IPR023033">
    <property type="entry name" value="Ala_tRNA_ligase_euk/bac"/>
</dbReference>
<keyword evidence="10 11" id="KW-0030">Aminoacyl-tRNA synthetase</keyword>
<dbReference type="NCBIfam" id="TIGR00344">
    <property type="entry name" value="alaS"/>
    <property type="match status" value="1"/>
</dbReference>
<evidence type="ECO:0000256" key="10">
    <source>
        <dbReference type="ARBA" id="ARBA00023146"/>
    </source>
</evidence>
<dbReference type="InterPro" id="IPR050058">
    <property type="entry name" value="Ala-tRNA_ligase"/>
</dbReference>
<dbReference type="Pfam" id="PF01411">
    <property type="entry name" value="tRNA-synt_2c"/>
    <property type="match status" value="1"/>
</dbReference>
<evidence type="ECO:0000256" key="12">
    <source>
        <dbReference type="SAM" id="Coils"/>
    </source>
</evidence>
<comment type="cofactor">
    <cofactor evidence="11">
        <name>Zn(2+)</name>
        <dbReference type="ChEBI" id="CHEBI:29105"/>
    </cofactor>
    <text evidence="11">Binds 1 zinc ion per subunit.</text>
</comment>
<comment type="catalytic activity">
    <reaction evidence="11">
        <text>tRNA(Ala) + L-alanine + ATP = L-alanyl-tRNA(Ala) + AMP + diphosphate</text>
        <dbReference type="Rhea" id="RHEA:12540"/>
        <dbReference type="Rhea" id="RHEA-COMP:9657"/>
        <dbReference type="Rhea" id="RHEA-COMP:9923"/>
        <dbReference type="ChEBI" id="CHEBI:30616"/>
        <dbReference type="ChEBI" id="CHEBI:33019"/>
        <dbReference type="ChEBI" id="CHEBI:57972"/>
        <dbReference type="ChEBI" id="CHEBI:78442"/>
        <dbReference type="ChEBI" id="CHEBI:78497"/>
        <dbReference type="ChEBI" id="CHEBI:456215"/>
        <dbReference type="EC" id="6.1.1.7"/>
    </reaction>
</comment>
<proteinExistence type="inferred from homology"/>
<feature type="domain" description="Alanyl-transfer RNA synthetases family profile" evidence="13">
    <location>
        <begin position="25"/>
        <end position="723"/>
    </location>
</feature>
<evidence type="ECO:0000256" key="3">
    <source>
        <dbReference type="ARBA" id="ARBA00022598"/>
    </source>
</evidence>
<dbReference type="HAMAP" id="MF_00036_B">
    <property type="entry name" value="Ala_tRNA_synth_B"/>
    <property type="match status" value="1"/>
</dbReference>
<evidence type="ECO:0000256" key="8">
    <source>
        <dbReference type="ARBA" id="ARBA00022884"/>
    </source>
</evidence>
<dbReference type="PROSITE" id="PS50860">
    <property type="entry name" value="AA_TRNA_LIGASE_II_ALA"/>
    <property type="match status" value="1"/>
</dbReference>
<comment type="similarity">
    <text evidence="1 11">Belongs to the class-II aminoacyl-tRNA synthetase family.</text>
</comment>
<feature type="binding site" evidence="11">
    <location>
        <position position="582"/>
    </location>
    <ligand>
        <name>Zn(2+)</name>
        <dbReference type="ChEBI" id="CHEBI:29105"/>
    </ligand>
</feature>
<accession>A0ABY2CJJ7</accession>
<dbReference type="InterPro" id="IPR045864">
    <property type="entry name" value="aa-tRNA-synth_II/BPL/LPL"/>
</dbReference>
<dbReference type="SMART" id="SM00863">
    <property type="entry name" value="tRNA_SAD"/>
    <property type="match status" value="1"/>
</dbReference>
<dbReference type="Pfam" id="PF07973">
    <property type="entry name" value="tRNA_SAD"/>
    <property type="match status" value="1"/>
</dbReference>
<keyword evidence="4 11" id="KW-0479">Metal-binding</keyword>
<keyword evidence="8 11" id="KW-0694">RNA-binding</keyword>
<comment type="caution">
    <text evidence="14">The sequence shown here is derived from an EMBL/GenBank/DDBJ whole genome shotgun (WGS) entry which is preliminary data.</text>
</comment>
<comment type="domain">
    <text evidence="11">Consists of three domains; the N-terminal catalytic domain, the editing domain and the C-terminal C-Ala domain. The editing domain removes incorrectly charged amino acids, while the C-Ala domain, along with tRNA(Ala), serves as a bridge to cooperatively bring together the editing and aminoacylation centers thus stimulating deacylation of misacylated tRNAs.</text>
</comment>
<dbReference type="SUPFAM" id="SSF50447">
    <property type="entry name" value="Translation proteins"/>
    <property type="match status" value="1"/>
</dbReference>
<evidence type="ECO:0000259" key="13">
    <source>
        <dbReference type="PROSITE" id="PS50860"/>
    </source>
</evidence>
<evidence type="ECO:0000256" key="4">
    <source>
        <dbReference type="ARBA" id="ARBA00022723"/>
    </source>
</evidence>